<feature type="region of interest" description="Disordered" evidence="2">
    <location>
        <begin position="182"/>
        <end position="212"/>
    </location>
</feature>
<accession>A0A1Y2HVL2</accession>
<organism evidence="3 4">
    <name type="scientific">Catenaria anguillulae PL171</name>
    <dbReference type="NCBI Taxonomy" id="765915"/>
    <lineage>
        <taxon>Eukaryota</taxon>
        <taxon>Fungi</taxon>
        <taxon>Fungi incertae sedis</taxon>
        <taxon>Blastocladiomycota</taxon>
        <taxon>Blastocladiomycetes</taxon>
        <taxon>Blastocladiales</taxon>
        <taxon>Catenariaceae</taxon>
        <taxon>Catenaria</taxon>
    </lineage>
</organism>
<evidence type="ECO:0000313" key="4">
    <source>
        <dbReference type="Proteomes" id="UP000193411"/>
    </source>
</evidence>
<keyword evidence="1" id="KW-0175">Coiled coil</keyword>
<evidence type="ECO:0000256" key="1">
    <source>
        <dbReference type="SAM" id="Coils"/>
    </source>
</evidence>
<keyword evidence="4" id="KW-1185">Reference proteome</keyword>
<gene>
    <name evidence="3" type="ORF">BCR44DRAFT_1428644</name>
</gene>
<sequence length="307" mass="34294">MTVSIMNDHLATMQAKQQQHQNLNPSMALFGAYSILMHKLRIEFDRRALISRVKQCEDLERAARRAKVEADMAVKRAEEALEEAKKVAQELVEPLHKAVTETDQVKRELSKINAELKGCDIEYEAQERALGEAYKEAVALSNLAMQVMQSPAATPEPTVRYPTVNGEDVPQSNSFVNQAIDPPAPTAASVTVAAAQRADKDEPKKPTPEERSDKFIDALADLRIDAPGEVYFGGRTYFFVGDLTRIFSPDLKDPNRSGSAHARNYGTLEGGAYKEGVRKQAGRWIMTLEAFEAYVLPHLRTVRFIKY</sequence>
<feature type="compositionally biased region" description="Basic and acidic residues" evidence="2">
    <location>
        <begin position="197"/>
        <end position="212"/>
    </location>
</feature>
<dbReference type="AlphaFoldDB" id="A0A1Y2HVL2"/>
<feature type="compositionally biased region" description="Low complexity" evidence="2">
    <location>
        <begin position="186"/>
        <end position="195"/>
    </location>
</feature>
<evidence type="ECO:0000313" key="3">
    <source>
        <dbReference type="EMBL" id="ORZ38638.1"/>
    </source>
</evidence>
<feature type="coiled-coil region" evidence="1">
    <location>
        <begin position="56"/>
        <end position="90"/>
    </location>
</feature>
<reference evidence="3 4" key="1">
    <citation type="submission" date="2016-07" db="EMBL/GenBank/DDBJ databases">
        <title>Pervasive Adenine N6-methylation of Active Genes in Fungi.</title>
        <authorList>
            <consortium name="DOE Joint Genome Institute"/>
            <person name="Mondo S.J."/>
            <person name="Dannebaum R.O."/>
            <person name="Kuo R.C."/>
            <person name="Labutti K."/>
            <person name="Haridas S."/>
            <person name="Kuo A."/>
            <person name="Salamov A."/>
            <person name="Ahrendt S.R."/>
            <person name="Lipzen A."/>
            <person name="Sullivan W."/>
            <person name="Andreopoulos W.B."/>
            <person name="Clum A."/>
            <person name="Lindquist E."/>
            <person name="Daum C."/>
            <person name="Ramamoorthy G.K."/>
            <person name="Gryganskyi A."/>
            <person name="Culley D."/>
            <person name="Magnuson J.K."/>
            <person name="James T.Y."/>
            <person name="O'Malley M.A."/>
            <person name="Stajich J.E."/>
            <person name="Spatafora J.W."/>
            <person name="Visel A."/>
            <person name="Grigoriev I.V."/>
        </authorList>
    </citation>
    <scope>NUCLEOTIDE SEQUENCE [LARGE SCALE GENOMIC DNA]</scope>
    <source>
        <strain evidence="3 4">PL171</strain>
    </source>
</reference>
<protein>
    <submittedName>
        <fullName evidence="3">Uncharacterized protein</fullName>
    </submittedName>
</protein>
<proteinExistence type="predicted"/>
<comment type="caution">
    <text evidence="3">The sequence shown here is derived from an EMBL/GenBank/DDBJ whole genome shotgun (WGS) entry which is preliminary data.</text>
</comment>
<name>A0A1Y2HVL2_9FUNG</name>
<dbReference type="Proteomes" id="UP000193411">
    <property type="component" value="Unassembled WGS sequence"/>
</dbReference>
<evidence type="ECO:0000256" key="2">
    <source>
        <dbReference type="SAM" id="MobiDB-lite"/>
    </source>
</evidence>
<dbReference type="EMBL" id="MCFL01000008">
    <property type="protein sequence ID" value="ORZ38638.1"/>
    <property type="molecule type" value="Genomic_DNA"/>
</dbReference>